<evidence type="ECO:0000313" key="1">
    <source>
        <dbReference type="EMBL" id="KAJ5240482.1"/>
    </source>
</evidence>
<accession>A0A9W9P9U4</accession>
<organism evidence="1 2">
    <name type="scientific">Penicillium citrinum</name>
    <dbReference type="NCBI Taxonomy" id="5077"/>
    <lineage>
        <taxon>Eukaryota</taxon>
        <taxon>Fungi</taxon>
        <taxon>Dikarya</taxon>
        <taxon>Ascomycota</taxon>
        <taxon>Pezizomycotina</taxon>
        <taxon>Eurotiomycetes</taxon>
        <taxon>Eurotiomycetidae</taxon>
        <taxon>Eurotiales</taxon>
        <taxon>Aspergillaceae</taxon>
        <taxon>Penicillium</taxon>
    </lineage>
</organism>
<reference evidence="1" key="2">
    <citation type="journal article" date="2023" name="IMA Fungus">
        <title>Comparative genomic study of the Penicillium genus elucidates a diverse pangenome and 15 lateral gene transfer events.</title>
        <authorList>
            <person name="Petersen C."/>
            <person name="Sorensen T."/>
            <person name="Nielsen M.R."/>
            <person name="Sondergaard T.E."/>
            <person name="Sorensen J.L."/>
            <person name="Fitzpatrick D.A."/>
            <person name="Frisvad J.C."/>
            <person name="Nielsen K.L."/>
        </authorList>
    </citation>
    <scope>NUCLEOTIDE SEQUENCE</scope>
    <source>
        <strain evidence="1">IBT 23319</strain>
    </source>
</reference>
<dbReference type="Proteomes" id="UP001147733">
    <property type="component" value="Unassembled WGS sequence"/>
</dbReference>
<evidence type="ECO:0000313" key="2">
    <source>
        <dbReference type="Proteomes" id="UP001147733"/>
    </source>
</evidence>
<dbReference type="EMBL" id="JAPQKT010000002">
    <property type="protein sequence ID" value="KAJ5240482.1"/>
    <property type="molecule type" value="Genomic_DNA"/>
</dbReference>
<comment type="caution">
    <text evidence="1">The sequence shown here is derived from an EMBL/GenBank/DDBJ whole genome shotgun (WGS) entry which is preliminary data.</text>
</comment>
<protein>
    <submittedName>
        <fullName evidence="1">Uncharacterized protein</fullName>
    </submittedName>
</protein>
<reference evidence="1" key="1">
    <citation type="submission" date="2022-11" db="EMBL/GenBank/DDBJ databases">
        <authorList>
            <person name="Petersen C."/>
        </authorList>
    </citation>
    <scope>NUCLEOTIDE SEQUENCE</scope>
    <source>
        <strain evidence="1">IBT 23319</strain>
    </source>
</reference>
<sequence length="113" mass="12522">MPIYSIKTVAQNPDLEDYAGQQRAQETEYKLSAFLSALGQVDGNKIRSQLHLLQPVPSPRPRFPAQELILEIDGPIDSPELQCQLNKTWNDVKNLTGITVENKETGAAATLSF</sequence>
<proteinExistence type="predicted"/>
<name>A0A9W9P9U4_PENCI</name>
<dbReference type="AlphaFoldDB" id="A0A9W9P9U4"/>
<dbReference type="GeneID" id="81380160"/>
<keyword evidence="2" id="KW-1185">Reference proteome</keyword>
<gene>
    <name evidence="1" type="ORF">N7469_002073</name>
</gene>
<dbReference type="RefSeq" id="XP_056503487.1">
    <property type="nucleotide sequence ID" value="XM_056640993.1"/>
</dbReference>
<dbReference type="OrthoDB" id="10397457at2759"/>